<dbReference type="Proteomes" id="UP001159363">
    <property type="component" value="Chromosome 2"/>
</dbReference>
<accession>A0ABQ9I8S4</accession>
<keyword evidence="2" id="KW-1185">Reference proteome</keyword>
<organism evidence="1 2">
    <name type="scientific">Dryococelus australis</name>
    <dbReference type="NCBI Taxonomy" id="614101"/>
    <lineage>
        <taxon>Eukaryota</taxon>
        <taxon>Metazoa</taxon>
        <taxon>Ecdysozoa</taxon>
        <taxon>Arthropoda</taxon>
        <taxon>Hexapoda</taxon>
        <taxon>Insecta</taxon>
        <taxon>Pterygota</taxon>
        <taxon>Neoptera</taxon>
        <taxon>Polyneoptera</taxon>
        <taxon>Phasmatodea</taxon>
        <taxon>Verophasmatodea</taxon>
        <taxon>Anareolatae</taxon>
        <taxon>Phasmatidae</taxon>
        <taxon>Eurycanthinae</taxon>
        <taxon>Dryococelus</taxon>
    </lineage>
</organism>
<protein>
    <submittedName>
        <fullName evidence="1">Uncharacterized protein</fullName>
    </submittedName>
</protein>
<comment type="caution">
    <text evidence="1">The sequence shown here is derived from an EMBL/GenBank/DDBJ whole genome shotgun (WGS) entry which is preliminary data.</text>
</comment>
<feature type="non-terminal residue" evidence="1">
    <location>
        <position position="82"/>
    </location>
</feature>
<evidence type="ECO:0000313" key="1">
    <source>
        <dbReference type="EMBL" id="KAJ8893045.1"/>
    </source>
</evidence>
<evidence type="ECO:0000313" key="2">
    <source>
        <dbReference type="Proteomes" id="UP001159363"/>
    </source>
</evidence>
<proteinExistence type="predicted"/>
<reference evidence="1 2" key="1">
    <citation type="submission" date="2023-02" db="EMBL/GenBank/DDBJ databases">
        <title>LHISI_Scaffold_Assembly.</title>
        <authorList>
            <person name="Stuart O.P."/>
            <person name="Cleave R."/>
            <person name="Magrath M.J.L."/>
            <person name="Mikheyev A.S."/>
        </authorList>
    </citation>
    <scope>NUCLEOTIDE SEQUENCE [LARGE SCALE GENOMIC DNA]</scope>
    <source>
        <strain evidence="1">Daus_M_001</strain>
        <tissue evidence="1">Leg muscle</tissue>
    </source>
</reference>
<sequence length="82" mass="9511">MQDRRISELTSQFKALENINEKFSFLDGAWIQIFLTLPVSVASKERSLRKLKLTKNFLRITMKRQMLPNLSIISIENKPASS</sequence>
<gene>
    <name evidence="1" type="ORF">PR048_005626</name>
</gene>
<name>A0ABQ9I8S4_9NEOP</name>
<dbReference type="EMBL" id="JARBHB010000002">
    <property type="protein sequence ID" value="KAJ8893045.1"/>
    <property type="molecule type" value="Genomic_DNA"/>
</dbReference>